<proteinExistence type="inferred from homology"/>
<dbReference type="PROSITE" id="PS50920">
    <property type="entry name" value="SOLCAR"/>
    <property type="match status" value="3"/>
</dbReference>
<evidence type="ECO:0000256" key="4">
    <source>
        <dbReference type="ARBA" id="ARBA00022737"/>
    </source>
</evidence>
<evidence type="ECO:0000256" key="6">
    <source>
        <dbReference type="ARBA" id="ARBA00023128"/>
    </source>
</evidence>
<dbReference type="Gene3D" id="1.50.40.10">
    <property type="entry name" value="Mitochondrial carrier domain"/>
    <property type="match status" value="1"/>
</dbReference>
<dbReference type="SUPFAM" id="SSF103506">
    <property type="entry name" value="Mitochondrial carrier"/>
    <property type="match status" value="1"/>
</dbReference>
<dbReference type="InterPro" id="IPR002067">
    <property type="entry name" value="MCP"/>
</dbReference>
<reference evidence="11" key="1">
    <citation type="journal article" date="2018" name="Nat. Microbiol.">
        <title>Leveraging single-cell genomics to expand the fungal tree of life.</title>
        <authorList>
            <person name="Ahrendt S.R."/>
            <person name="Quandt C.A."/>
            <person name="Ciobanu D."/>
            <person name="Clum A."/>
            <person name="Salamov A."/>
            <person name="Andreopoulos B."/>
            <person name="Cheng J.F."/>
            <person name="Woyke T."/>
            <person name="Pelin A."/>
            <person name="Henrissat B."/>
            <person name="Reynolds N.K."/>
            <person name="Benny G.L."/>
            <person name="Smith M.E."/>
            <person name="James T.Y."/>
            <person name="Grigoriev I.V."/>
        </authorList>
    </citation>
    <scope>NUCLEOTIDE SEQUENCE [LARGE SCALE GENOMIC DNA]</scope>
    <source>
        <strain evidence="11">RSA 1356</strain>
    </source>
</reference>
<dbReference type="EMBL" id="KZ993440">
    <property type="protein sequence ID" value="RKP04808.1"/>
    <property type="molecule type" value="Genomic_DNA"/>
</dbReference>
<dbReference type="OrthoDB" id="18574at2759"/>
<name>A0A4P9XGT0_9FUNG</name>
<accession>A0A4P9XGT0</accession>
<keyword evidence="11" id="KW-1185">Reference proteome</keyword>
<feature type="repeat" description="Solcar" evidence="8">
    <location>
        <begin position="123"/>
        <end position="209"/>
    </location>
</feature>
<evidence type="ECO:0000256" key="1">
    <source>
        <dbReference type="ARBA" id="ARBA00004225"/>
    </source>
</evidence>
<evidence type="ECO:0000256" key="9">
    <source>
        <dbReference type="RuleBase" id="RU000488"/>
    </source>
</evidence>
<dbReference type="InterPro" id="IPR023395">
    <property type="entry name" value="MCP_dom_sf"/>
</dbReference>
<dbReference type="PRINTS" id="PR00926">
    <property type="entry name" value="MITOCARRIER"/>
</dbReference>
<evidence type="ECO:0000313" key="10">
    <source>
        <dbReference type="EMBL" id="RKP04808.1"/>
    </source>
</evidence>
<evidence type="ECO:0000256" key="5">
    <source>
        <dbReference type="ARBA" id="ARBA00022989"/>
    </source>
</evidence>
<feature type="repeat" description="Solcar" evidence="8">
    <location>
        <begin position="219"/>
        <end position="315"/>
    </location>
</feature>
<keyword evidence="4" id="KW-0677">Repeat</keyword>
<protein>
    <submittedName>
        <fullName evidence="10">Mitochondrial carrier domain-containing protein</fullName>
    </submittedName>
</protein>
<dbReference type="GO" id="GO:0031966">
    <property type="term" value="C:mitochondrial membrane"/>
    <property type="evidence" value="ECO:0007669"/>
    <property type="project" value="UniProtKB-SubCell"/>
</dbReference>
<dbReference type="Pfam" id="PF00153">
    <property type="entry name" value="Mito_carr"/>
    <property type="match status" value="3"/>
</dbReference>
<dbReference type="STRING" id="78915.A0A4P9XGT0"/>
<keyword evidence="6" id="KW-0496">Mitochondrion</keyword>
<sequence length="326" mass="36336">MNRPEERAVALTGWQSAVCGSGAGVVSRFVVAPLDVVKIRFQLQSTRRHTVSLQHEPKSTIKYHGVLQSLRTIAREEGFYALWKGNLAAEYLYLAYGALQFFAHREGHRFFQELRTQTGWGMPQGVQSFTVGAFTGVVATVGTYPLDLLRTRYASQGVHRIYGSILSTLREIVATEGVRGLYRGLVPSIVQIVPYMGLMFGSYESLRRVWSQLDFSRRLDSLGDALCGGTAGIISKTGVFPLDVVRKRLQIQGPSRRKYAVSDVPRYTGRLIATTRQMVRHEGVASLYRGYVPGMLKAAPAAAVTFFVYGRLREWMLHLNGPEPSD</sequence>
<comment type="subcellular location">
    <subcellularLocation>
        <location evidence="1">Mitochondrion membrane</location>
        <topology evidence="1">Multi-pass membrane protein</topology>
    </subcellularLocation>
</comment>
<gene>
    <name evidence="10" type="ORF">THASP1DRAFT_33385</name>
</gene>
<keyword evidence="5" id="KW-1133">Transmembrane helix</keyword>
<evidence type="ECO:0000313" key="11">
    <source>
        <dbReference type="Proteomes" id="UP000271241"/>
    </source>
</evidence>
<dbReference type="Proteomes" id="UP000271241">
    <property type="component" value="Unassembled WGS sequence"/>
</dbReference>
<dbReference type="PANTHER" id="PTHR24089">
    <property type="entry name" value="SOLUTE CARRIER FAMILY 25"/>
    <property type="match status" value="1"/>
</dbReference>
<feature type="repeat" description="Solcar" evidence="8">
    <location>
        <begin position="11"/>
        <end position="110"/>
    </location>
</feature>
<organism evidence="10 11">
    <name type="scientific">Thamnocephalis sphaerospora</name>
    <dbReference type="NCBI Taxonomy" id="78915"/>
    <lineage>
        <taxon>Eukaryota</taxon>
        <taxon>Fungi</taxon>
        <taxon>Fungi incertae sedis</taxon>
        <taxon>Zoopagomycota</taxon>
        <taxon>Zoopagomycotina</taxon>
        <taxon>Zoopagomycetes</taxon>
        <taxon>Zoopagales</taxon>
        <taxon>Sigmoideomycetaceae</taxon>
        <taxon>Thamnocephalis</taxon>
    </lineage>
</organism>
<comment type="similarity">
    <text evidence="9">Belongs to the mitochondrial carrier (TC 2.A.29) family.</text>
</comment>
<dbReference type="AlphaFoldDB" id="A0A4P9XGT0"/>
<dbReference type="GO" id="GO:0055085">
    <property type="term" value="P:transmembrane transport"/>
    <property type="evidence" value="ECO:0007669"/>
    <property type="project" value="InterPro"/>
</dbReference>
<keyword evidence="3 8" id="KW-0812">Transmembrane</keyword>
<evidence type="ECO:0000256" key="7">
    <source>
        <dbReference type="ARBA" id="ARBA00023136"/>
    </source>
</evidence>
<keyword evidence="2 9" id="KW-0813">Transport</keyword>
<evidence type="ECO:0000256" key="3">
    <source>
        <dbReference type="ARBA" id="ARBA00022692"/>
    </source>
</evidence>
<evidence type="ECO:0000256" key="8">
    <source>
        <dbReference type="PROSITE-ProRule" id="PRU00282"/>
    </source>
</evidence>
<keyword evidence="7 8" id="KW-0472">Membrane</keyword>
<evidence type="ECO:0000256" key="2">
    <source>
        <dbReference type="ARBA" id="ARBA00022448"/>
    </source>
</evidence>
<dbReference type="InterPro" id="IPR018108">
    <property type="entry name" value="MCP_transmembrane"/>
</dbReference>